<keyword evidence="1" id="KW-0472">Membrane</keyword>
<reference evidence="2 3" key="1">
    <citation type="submission" date="2021-04" db="EMBL/GenBank/DDBJ databases">
        <authorList>
            <person name="De Guttry C."/>
            <person name="Zahm M."/>
            <person name="Klopp C."/>
            <person name="Cabau C."/>
            <person name="Louis A."/>
            <person name="Berthelot C."/>
            <person name="Parey E."/>
            <person name="Roest Crollius H."/>
            <person name="Montfort J."/>
            <person name="Robinson-Rechavi M."/>
            <person name="Bucao C."/>
            <person name="Bouchez O."/>
            <person name="Gislard M."/>
            <person name="Lluch J."/>
            <person name="Milhes M."/>
            <person name="Lampietro C."/>
            <person name="Lopez Roques C."/>
            <person name="Donnadieu C."/>
            <person name="Braasch I."/>
            <person name="Desvignes T."/>
            <person name="Postlethwait J."/>
            <person name="Bobe J."/>
            <person name="Wedekind C."/>
            <person name="Guiguen Y."/>
        </authorList>
    </citation>
    <scope>NUCLEOTIDE SEQUENCE [LARGE SCALE GENOMIC DNA]</scope>
    <source>
        <strain evidence="2">Cs_M1</strain>
        <tissue evidence="2">Blood</tissue>
    </source>
</reference>
<name>A0AAN8KT44_9TELE</name>
<dbReference type="SUPFAM" id="SSF49299">
    <property type="entry name" value="PKD domain"/>
    <property type="match status" value="2"/>
</dbReference>
<dbReference type="AlphaFoldDB" id="A0AAN8KT44"/>
<protein>
    <submittedName>
        <fullName evidence="2">Uncharacterized protein</fullName>
    </submittedName>
</protein>
<proteinExistence type="predicted"/>
<evidence type="ECO:0000313" key="3">
    <source>
        <dbReference type="Proteomes" id="UP001356427"/>
    </source>
</evidence>
<keyword evidence="1" id="KW-0812">Transmembrane</keyword>
<keyword evidence="3" id="KW-1185">Reference proteome</keyword>
<dbReference type="InterPro" id="IPR035986">
    <property type="entry name" value="PKD_dom_sf"/>
</dbReference>
<evidence type="ECO:0000256" key="1">
    <source>
        <dbReference type="SAM" id="Phobius"/>
    </source>
</evidence>
<dbReference type="InterPro" id="IPR013783">
    <property type="entry name" value="Ig-like_fold"/>
</dbReference>
<dbReference type="CDD" id="cd00146">
    <property type="entry name" value="PKD"/>
    <property type="match status" value="1"/>
</dbReference>
<feature type="transmembrane region" description="Helical" evidence="1">
    <location>
        <begin position="268"/>
        <end position="286"/>
    </location>
</feature>
<keyword evidence="1" id="KW-1133">Transmembrane helix</keyword>
<dbReference type="PANTHER" id="PTHR12106:SF10">
    <property type="entry name" value="VPS10 DOMAIN-CONTAINING RECEPTOR SORCS3"/>
    <property type="match status" value="1"/>
</dbReference>
<dbReference type="Proteomes" id="UP001356427">
    <property type="component" value="Unassembled WGS sequence"/>
</dbReference>
<dbReference type="Gene3D" id="2.60.40.10">
    <property type="entry name" value="Immunoglobulins"/>
    <property type="match status" value="1"/>
</dbReference>
<organism evidence="2 3">
    <name type="scientific">Coregonus suidteri</name>
    <dbReference type="NCBI Taxonomy" id="861788"/>
    <lineage>
        <taxon>Eukaryota</taxon>
        <taxon>Metazoa</taxon>
        <taxon>Chordata</taxon>
        <taxon>Craniata</taxon>
        <taxon>Vertebrata</taxon>
        <taxon>Euteleostomi</taxon>
        <taxon>Actinopterygii</taxon>
        <taxon>Neopterygii</taxon>
        <taxon>Teleostei</taxon>
        <taxon>Protacanthopterygii</taxon>
        <taxon>Salmoniformes</taxon>
        <taxon>Salmonidae</taxon>
        <taxon>Coregoninae</taxon>
        <taxon>Coregonus</taxon>
    </lineage>
</organism>
<dbReference type="EMBL" id="JAGTTL010000027">
    <property type="protein sequence ID" value="KAK6300549.1"/>
    <property type="molecule type" value="Genomic_DNA"/>
</dbReference>
<comment type="caution">
    <text evidence="2">The sequence shown here is derived from an EMBL/GenBank/DDBJ whole genome shotgun (WGS) entry which is preliminary data.</text>
</comment>
<dbReference type="GO" id="GO:0016020">
    <property type="term" value="C:membrane"/>
    <property type="evidence" value="ECO:0007669"/>
    <property type="project" value="TreeGrafter"/>
</dbReference>
<gene>
    <name evidence="2" type="ORF">J4Q44_G00286470</name>
</gene>
<sequence length="318" mass="35555">MRTNIQLDFGDGMAVSYSNLSWIEEGIRHVYKTAGIFRVSALEENTLGFYTTTLYLHATCAVEHIQLLAQFVAIKNKEVHLTAVVWPIHSRTLSYFWWLGNSTEPVISLDGSISYTFTSEGMNTVTVQVSSANTILQDTKKIAVQEFFKSLLLSFSPNLDVFNPDVPEWRQDVGRVIKKALLQVSDFPKDQLLVAVFPGVPTAAELLLLPHKNQSEGRKKKISEILASALNQNLVEFELKPGARVIVYITQLTLAPLVDSSPRHSSSAMLMLLSVVFLGLAVFLIYKFKSEKEMDARVKRRIGNACESTREIPNCTSV</sequence>
<dbReference type="PANTHER" id="PTHR12106">
    <property type="entry name" value="SORTILIN RELATED"/>
    <property type="match status" value="1"/>
</dbReference>
<accession>A0AAN8KT44</accession>
<dbReference type="InterPro" id="IPR050310">
    <property type="entry name" value="VPS10-sortilin"/>
</dbReference>
<evidence type="ECO:0000313" key="2">
    <source>
        <dbReference type="EMBL" id="KAK6300549.1"/>
    </source>
</evidence>